<dbReference type="InterPro" id="IPR039910">
    <property type="entry name" value="D15-like"/>
</dbReference>
<keyword evidence="3 6" id="KW-0732">Signal</keyword>
<keyword evidence="5" id="KW-0998">Cell outer membrane</keyword>
<dbReference type="PROSITE" id="PS51779">
    <property type="entry name" value="POTRA"/>
    <property type="match status" value="2"/>
</dbReference>
<feature type="chain" id="PRO_5024863295" description="POTRA domain-containing protein" evidence="6">
    <location>
        <begin position="23"/>
        <end position="584"/>
    </location>
</feature>
<evidence type="ECO:0000256" key="5">
    <source>
        <dbReference type="ARBA" id="ARBA00023237"/>
    </source>
</evidence>
<dbReference type="Gene3D" id="2.40.160.50">
    <property type="entry name" value="membrane protein fhac: a member of the omp85/tpsb transporter family"/>
    <property type="match status" value="1"/>
</dbReference>
<feature type="domain" description="POTRA" evidence="7">
    <location>
        <begin position="103"/>
        <end position="180"/>
    </location>
</feature>
<keyword evidence="2" id="KW-0812">Transmembrane</keyword>
<keyword evidence="4" id="KW-0472">Membrane</keyword>
<reference evidence="8 9" key="1">
    <citation type="submission" date="2018-06" db="EMBL/GenBank/DDBJ databases">
        <title>Extensive metabolic versatility and redundancy in microbially diverse, dynamic hydrothermal sediments.</title>
        <authorList>
            <person name="Dombrowski N."/>
            <person name="Teske A."/>
            <person name="Baker B.J."/>
        </authorList>
    </citation>
    <scope>NUCLEOTIDE SEQUENCE [LARGE SCALE GENOMIC DNA]</scope>
    <source>
        <strain evidence="8">B35_G9</strain>
    </source>
</reference>
<dbReference type="Proteomes" id="UP000282321">
    <property type="component" value="Unassembled WGS sequence"/>
</dbReference>
<evidence type="ECO:0000256" key="6">
    <source>
        <dbReference type="SAM" id="SignalP"/>
    </source>
</evidence>
<gene>
    <name evidence="8" type="ORF">DRP44_01985</name>
</gene>
<evidence type="ECO:0000256" key="3">
    <source>
        <dbReference type="ARBA" id="ARBA00022729"/>
    </source>
</evidence>
<dbReference type="EMBL" id="QNBC01000015">
    <property type="protein sequence ID" value="RKX67624.1"/>
    <property type="molecule type" value="Genomic_DNA"/>
</dbReference>
<dbReference type="Pfam" id="PF07244">
    <property type="entry name" value="POTRA"/>
    <property type="match status" value="3"/>
</dbReference>
<organism evidence="8 9">
    <name type="scientific">candidate division TA06 bacterium</name>
    <dbReference type="NCBI Taxonomy" id="2250710"/>
    <lineage>
        <taxon>Bacteria</taxon>
        <taxon>Bacteria division TA06</taxon>
    </lineage>
</organism>
<dbReference type="InterPro" id="IPR034746">
    <property type="entry name" value="POTRA"/>
</dbReference>
<comment type="caution">
    <text evidence="8">The sequence shown here is derived from an EMBL/GenBank/DDBJ whole genome shotgun (WGS) entry which is preliminary data.</text>
</comment>
<comment type="subcellular location">
    <subcellularLocation>
        <location evidence="1">Membrane</location>
    </subcellularLocation>
</comment>
<dbReference type="Pfam" id="PF01103">
    <property type="entry name" value="Omp85"/>
    <property type="match status" value="1"/>
</dbReference>
<evidence type="ECO:0000256" key="1">
    <source>
        <dbReference type="ARBA" id="ARBA00004370"/>
    </source>
</evidence>
<dbReference type="InterPro" id="IPR000184">
    <property type="entry name" value="Bac_surfAg_D15"/>
</dbReference>
<sequence>MKKCISISLLLLLMVMPRILTATNRVDKIDFEGNKNVSKKQLYGVIKYNKKRIYNFENLTKFKEEILQYYKNNGYFDVGIKYELTKKNGKNIIIFKIDEGEVYKIKEITVEGNTVVKDNKIINLISIKKNSAANINKIKSGELNVGKYYSNIGYLYANVFTKINVIGKASIGLKIIIDEGPKVYIKSIELKNVGKINKNTILREIRVKKGEPCSYGKLIESQSKVFGTGLFSDVHFSIEGIQEKNDSVSVIFYLVPAKTHWIFAGLSYETPDIMALTGEWGFNNLFNLNNWIKFNGKIAYSYHSGYLYHMKADYLNPYFIFRELSFKISADYYNENYYDYIEKTRYLEISLGKQWLNNNFISINVNIQNSAYDSIINGLKKPLIVSYTNSAFIDINRDYTDNFIFPKTGYRYYLKLQYSGGILHGSNNFYKGYLSFSIVKSLKNTIFSVKTQFGIIVPFANTDASNISFDQMYKLGGAYNMRGYNENSLGITDIYNNYGGLNLTCSNFEVTSPSFRNFSISTFFDIGRLNNNIKLLIPFEDYKTDAGIGLRYITPIGPVRLDWAYPFDGSSKWGKIYLAIGTIY</sequence>
<evidence type="ECO:0000259" key="7">
    <source>
        <dbReference type="PROSITE" id="PS51779"/>
    </source>
</evidence>
<protein>
    <recommendedName>
        <fullName evidence="7">POTRA domain-containing protein</fullName>
    </recommendedName>
</protein>
<dbReference type="GO" id="GO:0019867">
    <property type="term" value="C:outer membrane"/>
    <property type="evidence" value="ECO:0007669"/>
    <property type="project" value="InterPro"/>
</dbReference>
<dbReference type="PANTHER" id="PTHR12815">
    <property type="entry name" value="SORTING AND ASSEMBLY MACHINERY SAMM50 PROTEIN FAMILY MEMBER"/>
    <property type="match status" value="1"/>
</dbReference>
<dbReference type="AlphaFoldDB" id="A0A660S9Y8"/>
<dbReference type="Gene3D" id="3.10.20.310">
    <property type="entry name" value="membrane protein fhac"/>
    <property type="match status" value="3"/>
</dbReference>
<evidence type="ECO:0000256" key="4">
    <source>
        <dbReference type="ARBA" id="ARBA00023136"/>
    </source>
</evidence>
<accession>A0A660S9Y8</accession>
<name>A0A660S9Y8_UNCT6</name>
<dbReference type="InterPro" id="IPR010827">
    <property type="entry name" value="BamA/TamA_POTRA"/>
</dbReference>
<evidence type="ECO:0000256" key="2">
    <source>
        <dbReference type="ARBA" id="ARBA00022692"/>
    </source>
</evidence>
<feature type="domain" description="POTRA" evidence="7">
    <location>
        <begin position="24"/>
        <end position="100"/>
    </location>
</feature>
<proteinExistence type="predicted"/>
<dbReference type="PANTHER" id="PTHR12815:SF47">
    <property type="entry name" value="TRANSLOCATION AND ASSEMBLY MODULE SUBUNIT TAMA"/>
    <property type="match status" value="1"/>
</dbReference>
<feature type="signal peptide" evidence="6">
    <location>
        <begin position="1"/>
        <end position="22"/>
    </location>
</feature>
<evidence type="ECO:0000313" key="9">
    <source>
        <dbReference type="Proteomes" id="UP000282321"/>
    </source>
</evidence>
<evidence type="ECO:0000313" key="8">
    <source>
        <dbReference type="EMBL" id="RKX67624.1"/>
    </source>
</evidence>